<keyword evidence="4 9" id="KW-0547">Nucleotide-binding</keyword>
<dbReference type="SUPFAM" id="SSF56112">
    <property type="entry name" value="Protein kinase-like (PK-like)"/>
    <property type="match status" value="1"/>
</dbReference>
<proteinExistence type="predicted"/>
<evidence type="ECO:0000256" key="7">
    <source>
        <dbReference type="ARBA" id="ARBA00047899"/>
    </source>
</evidence>
<dbReference type="Gene3D" id="3.30.200.20">
    <property type="entry name" value="Phosphorylase Kinase, domain 1"/>
    <property type="match status" value="1"/>
</dbReference>
<sequence length="178" mass="20877">MVRYIRIITPPNPYFFSKHFQHSTPLSSACRFWKLKLGSLPQLSFSSTAMSRCQDDAEDHPFEYNWINGAEHLEKYKPEGYHPIMIGDVLHDRYRIVDKLGFGGYSTVWLAQDRYQYDYVAVKVGIANSLSQDMVSELSLLHLYIPVTMRFHLLWMNSRFVDLMGLIHATRWFLHDAI</sequence>
<comment type="catalytic activity">
    <reaction evidence="8">
        <text>L-seryl-[protein] + ATP = O-phospho-L-seryl-[protein] + ADP + H(+)</text>
        <dbReference type="Rhea" id="RHEA:17989"/>
        <dbReference type="Rhea" id="RHEA-COMP:9863"/>
        <dbReference type="Rhea" id="RHEA-COMP:11604"/>
        <dbReference type="ChEBI" id="CHEBI:15378"/>
        <dbReference type="ChEBI" id="CHEBI:29999"/>
        <dbReference type="ChEBI" id="CHEBI:30616"/>
        <dbReference type="ChEBI" id="CHEBI:83421"/>
        <dbReference type="ChEBI" id="CHEBI:456216"/>
        <dbReference type="EC" id="2.7.11.1"/>
    </reaction>
</comment>
<organism evidence="10 11">
    <name type="scientific">Penicillium nordicum</name>
    <dbReference type="NCBI Taxonomy" id="229535"/>
    <lineage>
        <taxon>Eukaryota</taxon>
        <taxon>Fungi</taxon>
        <taxon>Dikarya</taxon>
        <taxon>Ascomycota</taxon>
        <taxon>Pezizomycotina</taxon>
        <taxon>Eurotiomycetes</taxon>
        <taxon>Eurotiomycetidae</taxon>
        <taxon>Eurotiales</taxon>
        <taxon>Aspergillaceae</taxon>
        <taxon>Penicillium</taxon>
    </lineage>
</organism>
<dbReference type="PROSITE" id="PS51257">
    <property type="entry name" value="PROKAR_LIPOPROTEIN"/>
    <property type="match status" value="1"/>
</dbReference>
<feature type="binding site" evidence="9">
    <location>
        <position position="123"/>
    </location>
    <ligand>
        <name>ATP</name>
        <dbReference type="ChEBI" id="CHEBI:30616"/>
    </ligand>
</feature>
<evidence type="ECO:0000256" key="6">
    <source>
        <dbReference type="ARBA" id="ARBA00022840"/>
    </source>
</evidence>
<evidence type="ECO:0000313" key="10">
    <source>
        <dbReference type="EMBL" id="KOS46238.1"/>
    </source>
</evidence>
<evidence type="ECO:0000256" key="9">
    <source>
        <dbReference type="PROSITE-ProRule" id="PRU10141"/>
    </source>
</evidence>
<keyword evidence="5" id="KW-0418">Kinase</keyword>
<dbReference type="PROSITE" id="PS00107">
    <property type="entry name" value="PROTEIN_KINASE_ATP"/>
    <property type="match status" value="1"/>
</dbReference>
<dbReference type="GO" id="GO:0000245">
    <property type="term" value="P:spliceosomal complex assembly"/>
    <property type="evidence" value="ECO:0007669"/>
    <property type="project" value="TreeGrafter"/>
</dbReference>
<evidence type="ECO:0000256" key="5">
    <source>
        <dbReference type="ARBA" id="ARBA00022777"/>
    </source>
</evidence>
<dbReference type="InterPro" id="IPR017441">
    <property type="entry name" value="Protein_kinase_ATP_BS"/>
</dbReference>
<dbReference type="PANTHER" id="PTHR47634:SF9">
    <property type="entry name" value="PROTEIN KINASE DOMAIN-CONTAINING PROTEIN-RELATED"/>
    <property type="match status" value="1"/>
</dbReference>
<accession>A0A0M8P6N0</accession>
<dbReference type="EMBL" id="LHQQ01000031">
    <property type="protein sequence ID" value="KOS46238.1"/>
    <property type="molecule type" value="Genomic_DNA"/>
</dbReference>
<dbReference type="OrthoDB" id="4367430at2759"/>
<dbReference type="Proteomes" id="UP000037696">
    <property type="component" value="Unassembled WGS sequence"/>
</dbReference>
<dbReference type="EC" id="2.7.11.1" evidence="1"/>
<keyword evidence="2" id="KW-0723">Serine/threonine-protein kinase</keyword>
<reference evidence="10 11" key="1">
    <citation type="submission" date="2015-08" db="EMBL/GenBank/DDBJ databases">
        <title>Genome sequencing of Penicillium nordicum.</title>
        <authorList>
            <person name="Nguyen H.D."/>
            <person name="Seifert K.A."/>
        </authorList>
    </citation>
    <scope>NUCLEOTIDE SEQUENCE [LARGE SCALE GENOMIC DNA]</scope>
    <source>
        <strain evidence="10 11">DAOMC 185683</strain>
    </source>
</reference>
<keyword evidence="3" id="KW-0808">Transferase</keyword>
<keyword evidence="11" id="KW-1185">Reference proteome</keyword>
<dbReference type="PANTHER" id="PTHR47634">
    <property type="entry name" value="PROTEIN KINASE DOMAIN-CONTAINING PROTEIN-RELATED"/>
    <property type="match status" value="1"/>
</dbReference>
<comment type="catalytic activity">
    <reaction evidence="7">
        <text>L-threonyl-[protein] + ATP = O-phospho-L-threonyl-[protein] + ADP + H(+)</text>
        <dbReference type="Rhea" id="RHEA:46608"/>
        <dbReference type="Rhea" id="RHEA-COMP:11060"/>
        <dbReference type="Rhea" id="RHEA-COMP:11605"/>
        <dbReference type="ChEBI" id="CHEBI:15378"/>
        <dbReference type="ChEBI" id="CHEBI:30013"/>
        <dbReference type="ChEBI" id="CHEBI:30616"/>
        <dbReference type="ChEBI" id="CHEBI:61977"/>
        <dbReference type="ChEBI" id="CHEBI:456216"/>
        <dbReference type="EC" id="2.7.11.1"/>
    </reaction>
</comment>
<dbReference type="STRING" id="229535.A0A0M8P6N0"/>
<protein>
    <recommendedName>
        <fullName evidence="1">non-specific serine/threonine protein kinase</fullName>
        <ecNumber evidence="1">2.7.11.1</ecNumber>
    </recommendedName>
</protein>
<evidence type="ECO:0000256" key="3">
    <source>
        <dbReference type="ARBA" id="ARBA00022679"/>
    </source>
</evidence>
<dbReference type="AlphaFoldDB" id="A0A0M8P6N0"/>
<dbReference type="GO" id="GO:0050684">
    <property type="term" value="P:regulation of mRNA processing"/>
    <property type="evidence" value="ECO:0007669"/>
    <property type="project" value="TreeGrafter"/>
</dbReference>
<comment type="caution">
    <text evidence="10">The sequence shown here is derived from an EMBL/GenBank/DDBJ whole genome shotgun (WGS) entry which is preliminary data.</text>
</comment>
<keyword evidence="6 9" id="KW-0067">ATP-binding</keyword>
<evidence type="ECO:0000256" key="8">
    <source>
        <dbReference type="ARBA" id="ARBA00048679"/>
    </source>
</evidence>
<evidence type="ECO:0000313" key="11">
    <source>
        <dbReference type="Proteomes" id="UP000037696"/>
    </source>
</evidence>
<dbReference type="InterPro" id="IPR011009">
    <property type="entry name" value="Kinase-like_dom_sf"/>
</dbReference>
<dbReference type="GO" id="GO:0005524">
    <property type="term" value="F:ATP binding"/>
    <property type="evidence" value="ECO:0007669"/>
    <property type="project" value="UniProtKB-UniRule"/>
</dbReference>
<dbReference type="GO" id="GO:0004674">
    <property type="term" value="F:protein serine/threonine kinase activity"/>
    <property type="evidence" value="ECO:0007669"/>
    <property type="project" value="UniProtKB-KW"/>
</dbReference>
<evidence type="ECO:0000256" key="2">
    <source>
        <dbReference type="ARBA" id="ARBA00022527"/>
    </source>
</evidence>
<evidence type="ECO:0000256" key="1">
    <source>
        <dbReference type="ARBA" id="ARBA00012513"/>
    </source>
</evidence>
<name>A0A0M8P6N0_9EURO</name>
<dbReference type="InterPro" id="IPR051334">
    <property type="entry name" value="SRPK"/>
</dbReference>
<evidence type="ECO:0000256" key="4">
    <source>
        <dbReference type="ARBA" id="ARBA00022741"/>
    </source>
</evidence>
<gene>
    <name evidence="10" type="ORF">ACN38_g2772</name>
</gene>